<organism evidence="2 3">
    <name type="scientific">Adineta ricciae</name>
    <name type="common">Rotifer</name>
    <dbReference type="NCBI Taxonomy" id="249248"/>
    <lineage>
        <taxon>Eukaryota</taxon>
        <taxon>Metazoa</taxon>
        <taxon>Spiralia</taxon>
        <taxon>Gnathifera</taxon>
        <taxon>Rotifera</taxon>
        <taxon>Eurotatoria</taxon>
        <taxon>Bdelloidea</taxon>
        <taxon>Adinetida</taxon>
        <taxon>Adinetidae</taxon>
        <taxon>Adineta</taxon>
    </lineage>
</organism>
<keyword evidence="1" id="KW-0812">Transmembrane</keyword>
<feature type="transmembrane region" description="Helical" evidence="1">
    <location>
        <begin position="107"/>
        <end position="127"/>
    </location>
</feature>
<evidence type="ECO:0000313" key="2">
    <source>
        <dbReference type="EMBL" id="CAF1577875.1"/>
    </source>
</evidence>
<accession>A0A815Z2A2</accession>
<dbReference type="AlphaFoldDB" id="A0A815Z2A2"/>
<keyword evidence="1" id="KW-0472">Membrane</keyword>
<dbReference type="EMBL" id="CAJNOR010005851">
    <property type="protein sequence ID" value="CAF1577875.1"/>
    <property type="molecule type" value="Genomic_DNA"/>
</dbReference>
<comment type="caution">
    <text evidence="2">The sequence shown here is derived from an EMBL/GenBank/DDBJ whole genome shotgun (WGS) entry which is preliminary data.</text>
</comment>
<protein>
    <submittedName>
        <fullName evidence="2">Uncharacterized protein</fullName>
    </submittedName>
</protein>
<gene>
    <name evidence="2" type="ORF">XAT740_LOCUS45167</name>
</gene>
<evidence type="ECO:0000256" key="1">
    <source>
        <dbReference type="SAM" id="Phobius"/>
    </source>
</evidence>
<keyword evidence="1" id="KW-1133">Transmembrane helix</keyword>
<name>A0A815Z2A2_ADIRI</name>
<evidence type="ECO:0000313" key="3">
    <source>
        <dbReference type="Proteomes" id="UP000663828"/>
    </source>
</evidence>
<sequence length="157" mass="18518">MNYDDCQSVNSTLLIDPSTRFSLKKTTTRDHIRWKGRTSLFNASLRRFQSPFRRNTMTTFSPTSYPLFRHFYLMRNSFRYRRSQHLVRSNTITTDSFLSGRVEPRHVIFTLSITIISAFLLILMVYLDLVYLNDALSNVSQNRIITKHISLCAHYPK</sequence>
<reference evidence="2" key="1">
    <citation type="submission" date="2021-02" db="EMBL/GenBank/DDBJ databases">
        <authorList>
            <person name="Nowell W R."/>
        </authorList>
    </citation>
    <scope>NUCLEOTIDE SEQUENCE</scope>
</reference>
<keyword evidence="3" id="KW-1185">Reference proteome</keyword>
<feature type="non-terminal residue" evidence="2">
    <location>
        <position position="157"/>
    </location>
</feature>
<proteinExistence type="predicted"/>
<dbReference type="Proteomes" id="UP000663828">
    <property type="component" value="Unassembled WGS sequence"/>
</dbReference>